<dbReference type="EMBL" id="ML143387">
    <property type="protein sequence ID" value="TBU34881.1"/>
    <property type="molecule type" value="Genomic_DNA"/>
</dbReference>
<proteinExistence type="predicted"/>
<reference evidence="2" key="1">
    <citation type="submission" date="2019-01" db="EMBL/GenBank/DDBJ databases">
        <title>Draft genome sequences of three monokaryotic isolates of the white-rot basidiomycete fungus Dichomitus squalens.</title>
        <authorList>
            <consortium name="DOE Joint Genome Institute"/>
            <person name="Lopez S.C."/>
            <person name="Andreopoulos B."/>
            <person name="Pangilinan J."/>
            <person name="Lipzen A."/>
            <person name="Riley R."/>
            <person name="Ahrendt S."/>
            <person name="Ng V."/>
            <person name="Barry K."/>
            <person name="Daum C."/>
            <person name="Grigoriev I.V."/>
            <person name="Hilden K.S."/>
            <person name="Makela M.R."/>
            <person name="de Vries R.P."/>
        </authorList>
    </citation>
    <scope>NUCLEOTIDE SEQUENCE [LARGE SCALE GENOMIC DNA]</scope>
    <source>
        <strain evidence="2">OM18370.1</strain>
    </source>
</reference>
<sequence length="123" mass="12825">MLSSVGPGVSPPALPVLRSVGVVCQAGLTGLGGGSPFCLDNSSPLGGHHGRTDGRGRSSIPSFEDLPQVCGHHAKNPVGNSRQGGWGDALNELSRSMGYVVVPLYPNTQRALNWMVAMRVMCE</sequence>
<feature type="region of interest" description="Disordered" evidence="1">
    <location>
        <begin position="42"/>
        <end position="63"/>
    </location>
</feature>
<organism evidence="2">
    <name type="scientific">Dichomitus squalens</name>
    <dbReference type="NCBI Taxonomy" id="114155"/>
    <lineage>
        <taxon>Eukaryota</taxon>
        <taxon>Fungi</taxon>
        <taxon>Dikarya</taxon>
        <taxon>Basidiomycota</taxon>
        <taxon>Agaricomycotina</taxon>
        <taxon>Agaricomycetes</taxon>
        <taxon>Polyporales</taxon>
        <taxon>Polyporaceae</taxon>
        <taxon>Dichomitus</taxon>
    </lineage>
</organism>
<name>A0A4Q9N6U9_9APHY</name>
<protein>
    <submittedName>
        <fullName evidence="2">Uncharacterized protein</fullName>
    </submittedName>
</protein>
<dbReference type="Proteomes" id="UP000292957">
    <property type="component" value="Unassembled WGS sequence"/>
</dbReference>
<gene>
    <name evidence="2" type="ORF">BD311DRAFT_745125</name>
</gene>
<evidence type="ECO:0000256" key="1">
    <source>
        <dbReference type="SAM" id="MobiDB-lite"/>
    </source>
</evidence>
<accession>A0A4Q9N6U9</accession>
<evidence type="ECO:0000313" key="2">
    <source>
        <dbReference type="EMBL" id="TBU34881.1"/>
    </source>
</evidence>
<dbReference type="AlphaFoldDB" id="A0A4Q9N6U9"/>